<dbReference type="SUPFAM" id="SSF56801">
    <property type="entry name" value="Acetyl-CoA synthetase-like"/>
    <property type="match status" value="1"/>
</dbReference>
<evidence type="ECO:0000313" key="3">
    <source>
        <dbReference type="EMBL" id="MDT0576012.1"/>
    </source>
</evidence>
<evidence type="ECO:0000259" key="1">
    <source>
        <dbReference type="Pfam" id="PF00501"/>
    </source>
</evidence>
<name>A0ABU2ZHD3_9SPHN</name>
<reference evidence="3 4" key="1">
    <citation type="submission" date="2023-09" db="EMBL/GenBank/DDBJ databases">
        <authorList>
            <person name="Rey-Velasco X."/>
        </authorList>
    </citation>
    <scope>NUCLEOTIDE SEQUENCE [LARGE SCALE GENOMIC DNA]</scope>
    <source>
        <strain evidence="3 4">F390</strain>
    </source>
</reference>
<dbReference type="Pfam" id="PF13193">
    <property type="entry name" value="AMP-binding_C"/>
    <property type="match status" value="1"/>
</dbReference>
<keyword evidence="4" id="KW-1185">Reference proteome</keyword>
<comment type="caution">
    <text evidence="3">The sequence shown here is derived from an EMBL/GenBank/DDBJ whole genome shotgun (WGS) entry which is preliminary data.</text>
</comment>
<dbReference type="Gene3D" id="3.40.50.12780">
    <property type="entry name" value="N-terminal domain of ligase-like"/>
    <property type="match status" value="1"/>
</dbReference>
<proteinExistence type="predicted"/>
<dbReference type="Proteomes" id="UP001259803">
    <property type="component" value="Unassembled WGS sequence"/>
</dbReference>
<feature type="domain" description="AMP-dependent synthetase/ligase" evidence="1">
    <location>
        <begin position="42"/>
        <end position="378"/>
    </location>
</feature>
<dbReference type="InterPro" id="IPR042099">
    <property type="entry name" value="ANL_N_sf"/>
</dbReference>
<dbReference type="InterPro" id="IPR000873">
    <property type="entry name" value="AMP-dep_synth/lig_dom"/>
</dbReference>
<accession>A0ABU2ZHD3</accession>
<feature type="domain" description="AMP-binding enzyme C-terminal" evidence="2">
    <location>
        <begin position="476"/>
        <end position="552"/>
    </location>
</feature>
<dbReference type="InterPro" id="IPR045851">
    <property type="entry name" value="AMP-bd_C_sf"/>
</dbReference>
<dbReference type="InterPro" id="IPR020845">
    <property type="entry name" value="AMP-binding_CS"/>
</dbReference>
<dbReference type="Gene3D" id="3.30.300.30">
    <property type="match status" value="1"/>
</dbReference>
<organism evidence="3 4">
    <name type="scientific">Croceicoccus esteveae</name>
    <dbReference type="NCBI Taxonomy" id="3075597"/>
    <lineage>
        <taxon>Bacteria</taxon>
        <taxon>Pseudomonadati</taxon>
        <taxon>Pseudomonadota</taxon>
        <taxon>Alphaproteobacteria</taxon>
        <taxon>Sphingomonadales</taxon>
        <taxon>Erythrobacteraceae</taxon>
        <taxon>Croceicoccus</taxon>
    </lineage>
</organism>
<evidence type="ECO:0000259" key="2">
    <source>
        <dbReference type="Pfam" id="PF13193"/>
    </source>
</evidence>
<protein>
    <submittedName>
        <fullName evidence="3">AMP-binding protein</fullName>
    </submittedName>
</protein>
<dbReference type="Pfam" id="PF00501">
    <property type="entry name" value="AMP-binding"/>
    <property type="match status" value="1"/>
</dbReference>
<dbReference type="InterPro" id="IPR050237">
    <property type="entry name" value="ATP-dep_AMP-bd_enzyme"/>
</dbReference>
<evidence type="ECO:0000313" key="4">
    <source>
        <dbReference type="Proteomes" id="UP001259803"/>
    </source>
</evidence>
<dbReference type="InterPro" id="IPR025110">
    <property type="entry name" value="AMP-bd_C"/>
</dbReference>
<dbReference type="PANTHER" id="PTHR43767:SF1">
    <property type="entry name" value="NONRIBOSOMAL PEPTIDE SYNTHASE PES1 (EUROFUNG)-RELATED"/>
    <property type="match status" value="1"/>
</dbReference>
<dbReference type="NCBIfam" id="NF005863">
    <property type="entry name" value="PRK07798.1"/>
    <property type="match status" value="1"/>
</dbReference>
<dbReference type="PROSITE" id="PS00455">
    <property type="entry name" value="AMP_BINDING"/>
    <property type="match status" value="1"/>
</dbReference>
<gene>
    <name evidence="3" type="ORF">RM533_07410</name>
</gene>
<dbReference type="PANTHER" id="PTHR43767">
    <property type="entry name" value="LONG-CHAIN-FATTY-ACID--COA LIGASE"/>
    <property type="match status" value="1"/>
</dbReference>
<sequence>MGDPHGRSGEPGKSRDRAMRLSRPGAAGVLLMARQFHLADLFETIAATVPDRIAIISDSLTLTYAQLDRRANSVAAGLAARGVTRGDNVGLFLTNRAEHLEAFIAVIKLGAVPFNVNYRYREDELRQLFADARAAAIIHDAQFGPVVRNLSSDLPSLKTSVAVDDGSGADCSASAAYADLLQTDPDGAGSGDTRERSEDDILLTYTGGTTGFPKGVMWPHKAFVFACAGGGGHFNPTGPLVEPADAADRAATGYPLRMMPVAPLMHAAAVWAVWSAMLNGLTIVIDEGARFDAERIWTKVAEQKVNIVQVVGDAMAVPLRDALRDNPGRWNLAHVVNFGSGGAVFSRQVQADLQSMLPGNAKVTDGMGASETGVSGQAMQGSEGLMRLPSGPDQQVVIDGRLAHAGEIGFVARSGHTPVGYFGDAAKTEETFRIIGDRLWAVSGDTARLDEDGMITVFGRGSTCINSGGEKIYPEEVEEALRAHPAVFDAVVVGKADERWGEKVVAIASLREGAAAPELTELRSFLSEKLAGYKLPRALVWTDAVERSPAGKQNYRWAKELAAKAEG</sequence>
<dbReference type="EMBL" id="JAVRHS010000004">
    <property type="protein sequence ID" value="MDT0576012.1"/>
    <property type="molecule type" value="Genomic_DNA"/>
</dbReference>
<dbReference type="RefSeq" id="WP_311340588.1">
    <property type="nucleotide sequence ID" value="NZ_JAVRHS010000004.1"/>
</dbReference>